<gene>
    <name evidence="1" type="ORF">DRW42_01780</name>
</gene>
<proteinExistence type="predicted"/>
<comment type="caution">
    <text evidence="1">The sequence shown here is derived from an EMBL/GenBank/DDBJ whole genome shotgun (WGS) entry which is preliminary data.</text>
</comment>
<dbReference type="Proteomes" id="UP000252081">
    <property type="component" value="Unassembled WGS sequence"/>
</dbReference>
<evidence type="ECO:0000313" key="2">
    <source>
        <dbReference type="Proteomes" id="UP000252081"/>
    </source>
</evidence>
<accession>A0A366LDS1</accession>
<keyword evidence="2" id="KW-1185">Reference proteome</keyword>
<dbReference type="EMBL" id="QNQU01000001">
    <property type="protein sequence ID" value="RBQ12011.1"/>
    <property type="molecule type" value="Genomic_DNA"/>
</dbReference>
<protein>
    <submittedName>
        <fullName evidence="1">Uncharacterized protein</fullName>
    </submittedName>
</protein>
<organism evidence="1 2">
    <name type="scientific">Pedobacter miscanthi</name>
    <dbReference type="NCBI Taxonomy" id="2259170"/>
    <lineage>
        <taxon>Bacteria</taxon>
        <taxon>Pseudomonadati</taxon>
        <taxon>Bacteroidota</taxon>
        <taxon>Sphingobacteriia</taxon>
        <taxon>Sphingobacteriales</taxon>
        <taxon>Sphingobacteriaceae</taxon>
        <taxon>Pedobacter</taxon>
    </lineage>
</organism>
<reference evidence="1 2" key="1">
    <citation type="submission" date="2018-07" db="EMBL/GenBank/DDBJ databases">
        <title>A draft genome of a endophytic bacteria, a new species of Pedobacter.</title>
        <authorList>
            <person name="Zhang Z.D."/>
            <person name="Chen Z.J."/>
        </authorList>
    </citation>
    <scope>NUCLEOTIDE SEQUENCE [LARGE SCALE GENOMIC DNA]</scope>
    <source>
        <strain evidence="1 2">RS10</strain>
    </source>
</reference>
<evidence type="ECO:0000313" key="1">
    <source>
        <dbReference type="EMBL" id="RBQ12011.1"/>
    </source>
</evidence>
<name>A0A366LDS1_9SPHI</name>
<sequence>METRTKAWEKMKMFGSYLHKARHYFKWSVLFGKAGFGSFGLRKPRYTLQSLGSYLTYGFYAAIGFRWQRLPKLQKGKASATSSAIALR</sequence>
<dbReference type="AlphaFoldDB" id="A0A366LDS1"/>